<keyword evidence="11" id="KW-0175">Coiled coil</keyword>
<name>A0A814YW74_ADIRI</name>
<evidence type="ECO:0000256" key="4">
    <source>
        <dbReference type="ARBA" id="ARBA00023010"/>
    </source>
</evidence>
<dbReference type="Pfam" id="PF04695">
    <property type="entry name" value="Pex14_N"/>
    <property type="match status" value="1"/>
</dbReference>
<reference evidence="15" key="1">
    <citation type="submission" date="2021-02" db="EMBL/GenBank/DDBJ databases">
        <authorList>
            <person name="Nowell W R."/>
        </authorList>
    </citation>
    <scope>NUCLEOTIDE SEQUENCE</scope>
</reference>
<feature type="coiled-coil region" evidence="11">
    <location>
        <begin position="106"/>
        <end position="133"/>
    </location>
</feature>
<comment type="subcellular location">
    <subcellularLocation>
        <location evidence="9 10">Peroxisome membrane</location>
    </subcellularLocation>
</comment>
<evidence type="ECO:0000313" key="15">
    <source>
        <dbReference type="EMBL" id="CAF1234910.1"/>
    </source>
</evidence>
<evidence type="ECO:0000256" key="3">
    <source>
        <dbReference type="ARBA" id="ARBA00022927"/>
    </source>
</evidence>
<dbReference type="Proteomes" id="UP000663852">
    <property type="component" value="Unassembled WGS sequence"/>
</dbReference>
<accession>A0A814YW74</accession>
<keyword evidence="6 10" id="KW-0576">Peroxisome</keyword>
<evidence type="ECO:0000256" key="11">
    <source>
        <dbReference type="SAM" id="Coils"/>
    </source>
</evidence>
<evidence type="ECO:0000256" key="7">
    <source>
        <dbReference type="ARBA" id="ARBA00029502"/>
    </source>
</evidence>
<evidence type="ECO:0000256" key="10">
    <source>
        <dbReference type="RuleBase" id="RU367032"/>
    </source>
</evidence>
<protein>
    <recommendedName>
        <fullName evidence="7 10">Peroxisomal membrane protein PEX14</fullName>
    </recommendedName>
    <alternativeName>
        <fullName evidence="8 10">Peroxin-14</fullName>
    </alternativeName>
</protein>
<dbReference type="GO" id="GO:0005102">
    <property type="term" value="F:signaling receptor binding"/>
    <property type="evidence" value="ECO:0007669"/>
    <property type="project" value="TreeGrafter"/>
</dbReference>
<dbReference type="EMBL" id="CAJNOJ010000169">
    <property type="protein sequence ID" value="CAF1234910.1"/>
    <property type="molecule type" value="Genomic_DNA"/>
</dbReference>
<evidence type="ECO:0000259" key="13">
    <source>
        <dbReference type="Pfam" id="PF04695"/>
    </source>
</evidence>
<evidence type="ECO:0000313" key="14">
    <source>
        <dbReference type="EMBL" id="CAF1035965.1"/>
    </source>
</evidence>
<comment type="caution">
    <text evidence="15">The sequence shown here is derived from an EMBL/GenBank/DDBJ whole genome shotgun (WGS) entry which is preliminary data.</text>
</comment>
<dbReference type="InterPro" id="IPR036388">
    <property type="entry name" value="WH-like_DNA-bd_sf"/>
</dbReference>
<comment type="function">
    <text evidence="10">Component of the PEX13-PEX14 docking complex, a translocon channel that specifically mediates the import of peroxisomal cargo proteins bound to PEX5 receptor. The PEX13-PEX14 docking complex forms a large import pore which can be opened to a diameter of about 9 nm. Mechanistically, PEX5 receptor along with cargo proteins associates with the PEX14 subunit of the PEX13-PEX14 docking complex in the cytosol, leading to the insertion of the receptor into the organelle membrane with the concomitant translocation of the cargo into the peroxisome matrix.</text>
</comment>
<evidence type="ECO:0000313" key="17">
    <source>
        <dbReference type="Proteomes" id="UP000663852"/>
    </source>
</evidence>
<keyword evidence="16" id="KW-1185">Reference proteome</keyword>
<dbReference type="GO" id="GO:1990429">
    <property type="term" value="C:peroxisomal importomer complex"/>
    <property type="evidence" value="ECO:0007669"/>
    <property type="project" value="TreeGrafter"/>
</dbReference>
<proteinExistence type="inferred from homology"/>
<dbReference type="PANTHER" id="PTHR23058">
    <property type="entry name" value="PEROXISOMAL MEMBRANE PROTEIN PEX14"/>
    <property type="match status" value="1"/>
</dbReference>
<evidence type="ECO:0000256" key="12">
    <source>
        <dbReference type="SAM" id="MobiDB-lite"/>
    </source>
</evidence>
<dbReference type="Proteomes" id="UP000663828">
    <property type="component" value="Unassembled WGS sequence"/>
</dbReference>
<dbReference type="InterPro" id="IPR006785">
    <property type="entry name" value="Pex14_N"/>
</dbReference>
<keyword evidence="5 10" id="KW-0472">Membrane</keyword>
<keyword evidence="4" id="KW-0811">Translocation</keyword>
<evidence type="ECO:0000256" key="1">
    <source>
        <dbReference type="ARBA" id="ARBA00005443"/>
    </source>
</evidence>
<evidence type="ECO:0000256" key="2">
    <source>
        <dbReference type="ARBA" id="ARBA00022448"/>
    </source>
</evidence>
<feature type="compositionally biased region" description="Low complexity" evidence="12">
    <location>
        <begin position="230"/>
        <end position="243"/>
    </location>
</feature>
<dbReference type="AlphaFoldDB" id="A0A814YW74"/>
<feature type="domain" description="Peroxisome membrane anchor protein Pex14p N-terminal" evidence="13">
    <location>
        <begin position="11"/>
        <end position="54"/>
    </location>
</feature>
<evidence type="ECO:0000256" key="6">
    <source>
        <dbReference type="ARBA" id="ARBA00023140"/>
    </source>
</evidence>
<keyword evidence="3 10" id="KW-0653">Protein transport</keyword>
<dbReference type="InterPro" id="IPR025655">
    <property type="entry name" value="PEX14"/>
</dbReference>
<dbReference type="EMBL" id="CAJNOR010000916">
    <property type="protein sequence ID" value="CAF1035965.1"/>
    <property type="molecule type" value="Genomic_DNA"/>
</dbReference>
<comment type="similarity">
    <text evidence="1 10">Belongs to the peroxin-14 family.</text>
</comment>
<evidence type="ECO:0000256" key="5">
    <source>
        <dbReference type="ARBA" id="ARBA00023136"/>
    </source>
</evidence>
<organism evidence="15 17">
    <name type="scientific">Adineta ricciae</name>
    <name type="common">Rotifer</name>
    <dbReference type="NCBI Taxonomy" id="249248"/>
    <lineage>
        <taxon>Eukaryota</taxon>
        <taxon>Metazoa</taxon>
        <taxon>Spiralia</taxon>
        <taxon>Gnathifera</taxon>
        <taxon>Rotifera</taxon>
        <taxon>Eurotatoria</taxon>
        <taxon>Bdelloidea</taxon>
        <taxon>Adinetida</taxon>
        <taxon>Adinetidae</taxon>
        <taxon>Adineta</taxon>
    </lineage>
</organism>
<keyword evidence="2 10" id="KW-0813">Transport</keyword>
<dbReference type="PANTHER" id="PTHR23058:SF0">
    <property type="entry name" value="PEROXISOMAL MEMBRANE PROTEIN PEX14"/>
    <property type="match status" value="1"/>
</dbReference>
<dbReference type="OrthoDB" id="441517at2759"/>
<dbReference type="Gene3D" id="1.10.10.10">
    <property type="entry name" value="Winged helix-like DNA-binding domain superfamily/Winged helix DNA-binding domain"/>
    <property type="match status" value="1"/>
</dbReference>
<gene>
    <name evidence="15" type="ORF">EDS130_LOCUS27136</name>
    <name evidence="14" type="ORF">XAT740_LOCUS15004</name>
</gene>
<sequence>MTDQTTTGTIRSDLVDTAIGFLKNTKVAAETMEKKREFLKKKGLTDTEIDYAFKLIPQKQTSTELVPNHRPSFLRRILSDLILAGLIGLAFKFIKRWFRSKKSVKANDLNETIKTLQKTVQDMHASIKKLEQATDQLHLTIHTSSMNGSSSSSLEEIKREIQSLKGLSLGRSQFPAIPQLPPTLPSWQLETRKNRTAPIGVETNPKTTNDDGDSIIVVSDNGKRSDEENQLSISSSSESSNDH</sequence>
<dbReference type="GO" id="GO:0016560">
    <property type="term" value="P:protein import into peroxisome matrix, docking"/>
    <property type="evidence" value="ECO:0007669"/>
    <property type="project" value="UniProtKB-UniRule"/>
</dbReference>
<feature type="region of interest" description="Disordered" evidence="12">
    <location>
        <begin position="196"/>
        <end position="243"/>
    </location>
</feature>
<dbReference type="GO" id="GO:0005778">
    <property type="term" value="C:peroxisomal membrane"/>
    <property type="evidence" value="ECO:0007669"/>
    <property type="project" value="UniProtKB-SubCell"/>
</dbReference>
<evidence type="ECO:0000256" key="8">
    <source>
        <dbReference type="ARBA" id="ARBA00029691"/>
    </source>
</evidence>
<evidence type="ECO:0000256" key="9">
    <source>
        <dbReference type="ARBA" id="ARBA00046271"/>
    </source>
</evidence>
<evidence type="ECO:0000313" key="16">
    <source>
        <dbReference type="Proteomes" id="UP000663828"/>
    </source>
</evidence>